<keyword evidence="2" id="KW-0812">Transmembrane</keyword>
<organism evidence="5 6">
    <name type="scientific">Gellertiella hungarica</name>
    <dbReference type="NCBI Taxonomy" id="1572859"/>
    <lineage>
        <taxon>Bacteria</taxon>
        <taxon>Pseudomonadati</taxon>
        <taxon>Pseudomonadota</taxon>
        <taxon>Alphaproteobacteria</taxon>
        <taxon>Hyphomicrobiales</taxon>
        <taxon>Rhizobiaceae</taxon>
        <taxon>Gellertiella</taxon>
    </lineage>
</organism>
<evidence type="ECO:0000256" key="1">
    <source>
        <dbReference type="SAM" id="Coils"/>
    </source>
</evidence>
<dbReference type="GO" id="GO:0055085">
    <property type="term" value="P:transmembrane transport"/>
    <property type="evidence" value="ECO:0007669"/>
    <property type="project" value="InterPro"/>
</dbReference>
<dbReference type="Gene3D" id="2.40.30.170">
    <property type="match status" value="1"/>
</dbReference>
<dbReference type="InterPro" id="IPR058625">
    <property type="entry name" value="MdtA-like_BSH"/>
</dbReference>
<feature type="domain" description="Multidrug resistance protein MdtA-like barrel-sandwich hybrid" evidence="3">
    <location>
        <begin position="52"/>
        <end position="245"/>
    </location>
</feature>
<keyword evidence="6" id="KW-1185">Reference proteome</keyword>
<feature type="transmembrane region" description="Helical" evidence="2">
    <location>
        <begin position="7"/>
        <end position="30"/>
    </location>
</feature>
<dbReference type="SUPFAM" id="SSF111369">
    <property type="entry name" value="HlyD-like secretion proteins"/>
    <property type="match status" value="2"/>
</dbReference>
<dbReference type="Gene3D" id="1.10.287.470">
    <property type="entry name" value="Helix hairpin bin"/>
    <property type="match status" value="2"/>
</dbReference>
<dbReference type="InterPro" id="IPR058792">
    <property type="entry name" value="Beta-barrel_RND_2"/>
</dbReference>
<evidence type="ECO:0000313" key="6">
    <source>
        <dbReference type="Proteomes" id="UP000528286"/>
    </source>
</evidence>
<feature type="coiled-coil region" evidence="1">
    <location>
        <begin position="82"/>
        <end position="123"/>
    </location>
</feature>
<dbReference type="Proteomes" id="UP000528286">
    <property type="component" value="Unassembled WGS sequence"/>
</dbReference>
<dbReference type="PANTHER" id="PTHR30386">
    <property type="entry name" value="MEMBRANE FUSION SUBUNIT OF EMRAB-TOLC MULTIDRUG EFFLUX PUMP"/>
    <property type="match status" value="1"/>
</dbReference>
<evidence type="ECO:0000259" key="4">
    <source>
        <dbReference type="Pfam" id="PF25954"/>
    </source>
</evidence>
<name>A0A7W6J7A2_9HYPH</name>
<protein>
    <submittedName>
        <fullName evidence="5">Multidrug resistance efflux pump</fullName>
    </submittedName>
</protein>
<dbReference type="Gene3D" id="2.40.50.100">
    <property type="match status" value="1"/>
</dbReference>
<sequence length="346" mass="37069">MKPLSRLVASLIAAAIALLGIGLILFAWHLPPFANRPEMTENAYVRGQVTILSPQVSGYVAEVTVKDFERVKAGQVLLKIDDRIYRQKVKQAEANLKAQEAQIASLEQKRRSAEAKLEAGRVQITSAESALKTAEATLERNRGLAAKTVVSQSALEQSESMVEQARAALAVASASQKVLEQDVEAIEVSRQGFEAAVDGARAALELARIDLANTAITAPADGRLGEVGARKGAFVTMGTQLMAVVLDKVWVTANFKETQLPDIRVGQQVTFTVDALDHHVFRGRIESLSPATGSEFSVLKPDNATGNFTKVAQRVPIRIAIEEGQAGAGRLEPGMSVVVTVPKLPS</sequence>
<keyword evidence="2" id="KW-1133">Transmembrane helix</keyword>
<keyword evidence="1" id="KW-0175">Coiled coil</keyword>
<feature type="domain" description="CusB-like beta-barrel" evidence="4">
    <location>
        <begin position="248"/>
        <end position="292"/>
    </location>
</feature>
<dbReference type="EMBL" id="JACIEZ010000007">
    <property type="protein sequence ID" value="MBB4066118.1"/>
    <property type="molecule type" value="Genomic_DNA"/>
</dbReference>
<dbReference type="RefSeq" id="WP_183367401.1">
    <property type="nucleotide sequence ID" value="NZ_JACIEZ010000007.1"/>
</dbReference>
<proteinExistence type="predicted"/>
<gene>
    <name evidence="5" type="ORF">GGR23_003331</name>
</gene>
<evidence type="ECO:0000259" key="3">
    <source>
        <dbReference type="Pfam" id="PF25917"/>
    </source>
</evidence>
<dbReference type="Pfam" id="PF25917">
    <property type="entry name" value="BSH_RND"/>
    <property type="match status" value="1"/>
</dbReference>
<reference evidence="5 6" key="1">
    <citation type="submission" date="2020-08" db="EMBL/GenBank/DDBJ databases">
        <title>Genomic Encyclopedia of Type Strains, Phase IV (KMG-IV): sequencing the most valuable type-strain genomes for metagenomic binning, comparative biology and taxonomic classification.</title>
        <authorList>
            <person name="Goeker M."/>
        </authorList>
    </citation>
    <scope>NUCLEOTIDE SEQUENCE [LARGE SCALE GENOMIC DNA]</scope>
    <source>
        <strain evidence="5 6">DSM 29853</strain>
    </source>
</reference>
<keyword evidence="2" id="KW-0472">Membrane</keyword>
<evidence type="ECO:0000256" key="2">
    <source>
        <dbReference type="SAM" id="Phobius"/>
    </source>
</evidence>
<comment type="caution">
    <text evidence="5">The sequence shown here is derived from an EMBL/GenBank/DDBJ whole genome shotgun (WGS) entry which is preliminary data.</text>
</comment>
<dbReference type="AlphaFoldDB" id="A0A7W6J7A2"/>
<dbReference type="InterPro" id="IPR050739">
    <property type="entry name" value="MFP"/>
</dbReference>
<accession>A0A7W6J7A2</accession>
<dbReference type="PANTHER" id="PTHR30386:SF24">
    <property type="entry name" value="MULTIDRUG RESISTANCE EFFLUX PUMP"/>
    <property type="match status" value="1"/>
</dbReference>
<evidence type="ECO:0000313" key="5">
    <source>
        <dbReference type="EMBL" id="MBB4066118.1"/>
    </source>
</evidence>
<dbReference type="Pfam" id="PF25954">
    <property type="entry name" value="Beta-barrel_RND_2"/>
    <property type="match status" value="1"/>
</dbReference>